<dbReference type="NCBIfam" id="NF047798">
    <property type="entry name" value="leader_Chryseo"/>
    <property type="match status" value="1"/>
</dbReference>
<accession>A0A4P6ZIU7</accession>
<dbReference type="EMBL" id="CP037954">
    <property type="protein sequence ID" value="QBO59568.1"/>
    <property type="molecule type" value="Genomic_DNA"/>
</dbReference>
<evidence type="ECO:0008006" key="3">
    <source>
        <dbReference type="Google" id="ProtNLM"/>
    </source>
</evidence>
<evidence type="ECO:0000313" key="2">
    <source>
        <dbReference type="Proteomes" id="UP000294419"/>
    </source>
</evidence>
<protein>
    <recommendedName>
        <fullName evidence="3">Bacteriocin-type signal sequence-containing protein</fullName>
    </recommendedName>
</protein>
<name>A0A4P6ZIU7_9FLAO</name>
<organism evidence="1 2">
    <name type="scientific">Chryseobacterium salivictor</name>
    <dbReference type="NCBI Taxonomy" id="2547600"/>
    <lineage>
        <taxon>Bacteria</taxon>
        <taxon>Pseudomonadati</taxon>
        <taxon>Bacteroidota</taxon>
        <taxon>Flavobacteriia</taxon>
        <taxon>Flavobacteriales</taxon>
        <taxon>Weeksellaceae</taxon>
        <taxon>Chryseobacterium group</taxon>
        <taxon>Chryseobacterium</taxon>
    </lineage>
</organism>
<sequence length="56" mass="6326">MKNLKKMKREDLKKIIGGKEYPDMCHGDSDCAAYGLSCGLFEGHDTNGYWVAQRCI</sequence>
<dbReference type="KEGG" id="csal:NBC122_02767"/>
<dbReference type="RefSeq" id="WP_165983224.1">
    <property type="nucleotide sequence ID" value="NZ_CP037954.1"/>
</dbReference>
<dbReference type="InterPro" id="IPR058074">
    <property type="entry name" value="Bacteriocin-like"/>
</dbReference>
<gene>
    <name evidence="1" type="ORF">NBC122_02767</name>
</gene>
<keyword evidence="2" id="KW-1185">Reference proteome</keyword>
<reference evidence="1 2" key="1">
    <citation type="submission" date="2019-03" db="EMBL/GenBank/DDBJ databases">
        <authorList>
            <person name="Kim H."/>
            <person name="Yu S.-M."/>
        </authorList>
    </citation>
    <scope>NUCLEOTIDE SEQUENCE [LARGE SCALE GENOMIC DNA]</scope>
    <source>
        <strain evidence="1 2">NBC122</strain>
    </source>
</reference>
<evidence type="ECO:0000313" key="1">
    <source>
        <dbReference type="EMBL" id="QBO59568.1"/>
    </source>
</evidence>
<proteinExistence type="predicted"/>
<dbReference type="Proteomes" id="UP000294419">
    <property type="component" value="Chromosome"/>
</dbReference>
<dbReference type="AlphaFoldDB" id="A0A4P6ZIU7"/>